<dbReference type="SUPFAM" id="SSF48452">
    <property type="entry name" value="TPR-like"/>
    <property type="match status" value="1"/>
</dbReference>
<evidence type="ECO:0000313" key="2">
    <source>
        <dbReference type="Proteomes" id="UP000515908"/>
    </source>
</evidence>
<organism evidence="1 2">
    <name type="scientific">Angomonas deanei</name>
    <dbReference type="NCBI Taxonomy" id="59799"/>
    <lineage>
        <taxon>Eukaryota</taxon>
        <taxon>Discoba</taxon>
        <taxon>Euglenozoa</taxon>
        <taxon>Kinetoplastea</taxon>
        <taxon>Metakinetoplastina</taxon>
        <taxon>Trypanosomatida</taxon>
        <taxon>Trypanosomatidae</taxon>
        <taxon>Strigomonadinae</taxon>
        <taxon>Angomonas</taxon>
    </lineage>
</organism>
<gene>
    <name evidence="1" type="ORF">ADEAN_000404100</name>
</gene>
<dbReference type="InterPro" id="IPR011990">
    <property type="entry name" value="TPR-like_helical_dom_sf"/>
</dbReference>
<dbReference type="InterPro" id="IPR053248">
    <property type="entry name" value="Zinc_finger_MYND_domain"/>
</dbReference>
<dbReference type="VEuPathDB" id="TriTrypDB:ADEAN_000404100"/>
<dbReference type="OrthoDB" id="674604at2759"/>
<name>S9WGP6_9TRYP</name>
<dbReference type="EMBL" id="LR877151">
    <property type="protein sequence ID" value="CAD2216579.1"/>
    <property type="molecule type" value="Genomic_DNA"/>
</dbReference>
<dbReference type="AlphaFoldDB" id="S9WGP6"/>
<dbReference type="Proteomes" id="UP000515908">
    <property type="component" value="Chromosome 07"/>
</dbReference>
<proteinExistence type="predicted"/>
<dbReference type="PANTHER" id="PTHR46533">
    <property type="entry name" value="ZINC FINGER MYND DOMAIN-CONTAINING PROTEIN 12"/>
    <property type="match status" value="1"/>
</dbReference>
<protein>
    <recommendedName>
        <fullName evidence="3">Tetratricopeptide repeat</fullName>
    </recommendedName>
</protein>
<reference evidence="1 2" key="1">
    <citation type="submission" date="2020-08" db="EMBL/GenBank/DDBJ databases">
        <authorList>
            <person name="Newling K."/>
            <person name="Davey J."/>
            <person name="Forrester S."/>
        </authorList>
    </citation>
    <scope>NUCLEOTIDE SEQUENCE [LARGE SCALE GENOMIC DNA]</scope>
    <source>
        <strain evidence="2">Crithidia deanei Carvalho (ATCC PRA-265)</strain>
    </source>
</reference>
<dbReference type="PANTHER" id="PTHR46533:SF1">
    <property type="entry name" value="ZINC FINGER MYND DOMAIN-CONTAINING PROTEIN 12"/>
    <property type="match status" value="1"/>
</dbReference>
<keyword evidence="2" id="KW-1185">Reference proteome</keyword>
<sequence>MKQRMSTASAISSTRMDTRAVTKDPYDISGVGWGNLEARFGELMELMNSPTSGVNALQARQAHQEHVQEIINTLLERAEEEGRRLLLAGNAEAAQEAGVKLLRLREQFHGKNALGLLPMYIHLARCKQFMERYGEAEDMLSMAHFIVLRHQEEVPITTKAELHQSFGLLYAADDKLDAALKQLTVATYYLSSLYGPRHIMTTFSYFDLGNVFAAKASMESAMAVYDCIKEIWYTHLTDSLSDILEQRALYEKLKKYDDEVNPFDDGYESTKALGEDTLADASKMLLGVFSIQQERYREQHPSTCRAEFVLGLFLLWTQELETAQVHLSSARACAQSFYGPRHPVVQEIEAWTESFGLSYENETQQPIQQDGGAAAN</sequence>
<dbReference type="Gene3D" id="1.25.40.10">
    <property type="entry name" value="Tetratricopeptide repeat domain"/>
    <property type="match status" value="2"/>
</dbReference>
<evidence type="ECO:0008006" key="3">
    <source>
        <dbReference type="Google" id="ProtNLM"/>
    </source>
</evidence>
<evidence type="ECO:0000313" key="1">
    <source>
        <dbReference type="EMBL" id="CAD2216579.1"/>
    </source>
</evidence>
<accession>S9WGP6</accession>